<evidence type="ECO:0000313" key="1">
    <source>
        <dbReference type="EMBL" id="CAG8740273.1"/>
    </source>
</evidence>
<keyword evidence="2" id="KW-1185">Reference proteome</keyword>
<protein>
    <submittedName>
        <fullName evidence="1">17802_t:CDS:1</fullName>
    </submittedName>
</protein>
<feature type="non-terminal residue" evidence="1">
    <location>
        <position position="171"/>
    </location>
</feature>
<reference evidence="1" key="1">
    <citation type="submission" date="2021-06" db="EMBL/GenBank/DDBJ databases">
        <authorList>
            <person name="Kallberg Y."/>
            <person name="Tangrot J."/>
            <person name="Rosling A."/>
        </authorList>
    </citation>
    <scope>NUCLEOTIDE SEQUENCE</scope>
    <source>
        <strain evidence="1">28 12/20/2015</strain>
    </source>
</reference>
<dbReference type="Proteomes" id="UP000789366">
    <property type="component" value="Unassembled WGS sequence"/>
</dbReference>
<organism evidence="1 2">
    <name type="scientific">Cetraspora pellucida</name>
    <dbReference type="NCBI Taxonomy" id="1433469"/>
    <lineage>
        <taxon>Eukaryota</taxon>
        <taxon>Fungi</taxon>
        <taxon>Fungi incertae sedis</taxon>
        <taxon>Mucoromycota</taxon>
        <taxon>Glomeromycotina</taxon>
        <taxon>Glomeromycetes</taxon>
        <taxon>Diversisporales</taxon>
        <taxon>Gigasporaceae</taxon>
        <taxon>Cetraspora</taxon>
    </lineage>
</organism>
<gene>
    <name evidence="1" type="ORF">SPELUC_LOCUS13750</name>
</gene>
<evidence type="ECO:0000313" key="2">
    <source>
        <dbReference type="Proteomes" id="UP000789366"/>
    </source>
</evidence>
<feature type="non-terminal residue" evidence="1">
    <location>
        <position position="1"/>
    </location>
</feature>
<sequence length="171" mass="19063">VLVLLKPLKTATKLLSAALYPTIGDIYLVFISIQDYLNAYTKKDKFSQNRAATAINEKIEEYWSIMDKPSIVFTILDPCIKLKIFSRVDAVNAKKTIQKAINQYIHKSGQTLSAFNNATEMSDYLSIQATSIACEQAFSIAGNTISRTCNCLHPETARACLCVKSWISNEV</sequence>
<accession>A0ACA9QD40</accession>
<dbReference type="EMBL" id="CAJVPW010037582">
    <property type="protein sequence ID" value="CAG8740273.1"/>
    <property type="molecule type" value="Genomic_DNA"/>
</dbReference>
<comment type="caution">
    <text evidence="1">The sequence shown here is derived from an EMBL/GenBank/DDBJ whole genome shotgun (WGS) entry which is preliminary data.</text>
</comment>
<name>A0ACA9QD40_9GLOM</name>
<proteinExistence type="predicted"/>